<dbReference type="Pfam" id="PF03382">
    <property type="entry name" value="DUF285"/>
    <property type="match status" value="1"/>
</dbReference>
<feature type="transmembrane region" description="Helical" evidence="6">
    <location>
        <begin position="853"/>
        <end position="874"/>
    </location>
</feature>
<sequence length="1420" mass="145129">MFQQATAFDQDISGWDTSKCTNMYAMFFAATVFDQDIGGWVTSRVTTMEWMFKDAAAFDQDISGWDTSKVTTMKGMFNGASAFNQAIGSWDVSAVGEGGLDGMFDRATAMNQDLSSWCVDDISRGDYMDYDFGNAGADPIWGTCNCVLGMGPRESEVGCDECTAGKASGNVGTDTCAVPEGGSCEVCSAGKHNGVDDDSACVPCAAGTYIGTTGSTSSGDCVDCEAGKYSSSIDGVSECATCDAGKANANTASTEVTACQDCGVGKYSGIGDGHCSFCEGGKINSATIGAVASDCTDCAAGESNNAASTVCESCPAGTYSTAASLCTECGLGKFSVAIGATIAQTCEPCAAGTSTEGTEGNAACTDCPAGSSAPSTGYSTCAACVPGTYSESAASTACTACTAGEYADQVGMSSCTTCEPGHFSGSGAVVCNACPGGTRSSDDLTACEGCDAGTYSSGGAASCAACDAGSSSSAASSSCSLCPGGTRSSDDLTECASCVAGKYSTGGAASCAACDAGSSSSAASSSCSLCPGGTRSSDDLTECEDCEVSKYSNPGAASCVTCDSSTGYKSSSTGSASCEYCGPGKHANDDASACTPCVMGKYSLGGVGECLACEDGKFNDGPGLSSCTTCEPGSYPEGTGCVTCDPGFYAAFGVSSCSPCEPGFVATASKSAFCDPCAAGTHSNGARTECDACAPGTVSALGEATCTPCEVGKFAPGSGLTGCTFCDDKEVLKGSTTDGDGATSAAACVCGEGEYADADAGECIAVFEGMSDSTFGMTVTNMELEPGFWRATRASKELLPCLNAGHCKGGAEPSETCSEGYEGPLCAVCSEDYAATGSGADLQCKECAGSATATIAIGALVFAIVVGLFAYRLFYTRSSTELSANDKLGLVADLIQRYQPPVKIFLAYFQIVCQLSFVYDLRFPKVFTGLLNSISTVANLDFVAYMPVGCVAATNFHSSLVGYTLGPLVAFAAMLLLYWAKKGSKPEFANRLFSYFLALTFLLLPSVSIKIFSTFACRIFDDGYGSFLKVDYSIDCASSSHAAFEAYALVMILVYPVGIPLMYFALLFRKRAMLDPGQLKFARELGSEEAGLKKAIEERKRLELGDPGLASLAFLYSSYEPRCWWYEVFETLRRLLLTGGLLFVSPGSAAQIAVSLMMSIASTRVLAGYKPFADSANDALAEAVQWQLYLTMFGSLLIRVNVDGENLQDRAAFDAVLVAVQFAAVGVGIVRYAFCGAEREAKEAFRQVPTVNRQEEAGLGVGGWGELEMQRVVPQQAAAPTVSQQQVVQAPPGSAPGSSQVLQGPHGPLSVVIPEGVAPGQRFVAVVPAPAKKKAPAPAPAPAAAPAEDEGFGFGWGEPQAAPARPAAKAGRAGRVAAQWACAQCTFLNPGGAAQCSMCGGGRTAADAVVAATKNNETQL</sequence>
<dbReference type="EMBL" id="BRYB01002616">
    <property type="protein sequence ID" value="GMI22713.1"/>
    <property type="molecule type" value="Genomic_DNA"/>
</dbReference>
<dbReference type="SUPFAM" id="SSF57184">
    <property type="entry name" value="Growth factor receptor domain"/>
    <property type="match status" value="3"/>
</dbReference>
<feature type="transmembrane region" description="Helical" evidence="6">
    <location>
        <begin position="992"/>
        <end position="1012"/>
    </location>
</feature>
<keyword evidence="9" id="KW-1185">Reference proteome</keyword>
<dbReference type="InterPro" id="IPR005046">
    <property type="entry name" value="DUF285"/>
</dbReference>
<evidence type="ECO:0000256" key="1">
    <source>
        <dbReference type="ARBA" id="ARBA00022723"/>
    </source>
</evidence>
<dbReference type="PROSITE" id="PS50199">
    <property type="entry name" value="ZF_RANBP2_2"/>
    <property type="match status" value="1"/>
</dbReference>
<dbReference type="NCBIfam" id="TIGR02167">
    <property type="entry name" value="Liste_lipo_26"/>
    <property type="match status" value="2"/>
</dbReference>
<keyword evidence="1" id="KW-0479">Metal-binding</keyword>
<dbReference type="PANTHER" id="PTHR46967">
    <property type="entry name" value="INSULIN-LIKE GROWTH FACTOR BINDING PROTEIN,N-TERMINAL"/>
    <property type="match status" value="1"/>
</dbReference>
<dbReference type="Gene3D" id="2.10.50.10">
    <property type="entry name" value="Tumor Necrosis Factor Receptor, subunit A, domain 2"/>
    <property type="match status" value="6"/>
</dbReference>
<gene>
    <name evidence="8" type="ORF">TeGR_g13157</name>
</gene>
<dbReference type="InterPro" id="IPR011641">
    <property type="entry name" value="Tyr-kin_ephrin_A/B_rcpt-like"/>
</dbReference>
<dbReference type="Pfam" id="PF07699">
    <property type="entry name" value="Ephrin_rec_like"/>
    <property type="match status" value="1"/>
</dbReference>
<dbReference type="PANTHER" id="PTHR46967:SF2">
    <property type="entry name" value="SUSHI, VON WILLEBRAND FACTOR TYPE A, EGF AND PENTRAXIN DOMAIN-CONTAINING PROTEIN 1-LIKE"/>
    <property type="match status" value="1"/>
</dbReference>
<accession>A0ABQ6MAH8</accession>
<reference evidence="8 9" key="1">
    <citation type="journal article" date="2023" name="Commun. Biol.">
        <title>Genome analysis of Parmales, the sister group of diatoms, reveals the evolutionary specialization of diatoms from phago-mixotrophs to photoautotrophs.</title>
        <authorList>
            <person name="Ban H."/>
            <person name="Sato S."/>
            <person name="Yoshikawa S."/>
            <person name="Yamada K."/>
            <person name="Nakamura Y."/>
            <person name="Ichinomiya M."/>
            <person name="Sato N."/>
            <person name="Blanc-Mathieu R."/>
            <person name="Endo H."/>
            <person name="Kuwata A."/>
            <person name="Ogata H."/>
        </authorList>
    </citation>
    <scope>NUCLEOTIDE SEQUENCE [LARGE SCALE GENOMIC DNA]</scope>
</reference>
<name>A0ABQ6MAH8_9STRA</name>
<evidence type="ECO:0000313" key="9">
    <source>
        <dbReference type="Proteomes" id="UP001165060"/>
    </source>
</evidence>
<dbReference type="InterPro" id="IPR009030">
    <property type="entry name" value="Growth_fac_rcpt_cys_sf"/>
</dbReference>
<comment type="caution">
    <text evidence="8">The sequence shown here is derived from an EMBL/GenBank/DDBJ whole genome shotgun (WGS) entry which is preliminary data.</text>
</comment>
<keyword evidence="6" id="KW-0472">Membrane</keyword>
<feature type="domain" description="RanBP2-type" evidence="7">
    <location>
        <begin position="1372"/>
        <end position="1405"/>
    </location>
</feature>
<evidence type="ECO:0000256" key="5">
    <source>
        <dbReference type="SAM" id="MobiDB-lite"/>
    </source>
</evidence>
<feature type="region of interest" description="Disordered" evidence="5">
    <location>
        <begin position="1283"/>
        <end position="1305"/>
    </location>
</feature>
<feature type="transmembrane region" description="Helical" evidence="6">
    <location>
        <begin position="1183"/>
        <end position="1200"/>
    </location>
</feature>
<dbReference type="InterPro" id="IPR001876">
    <property type="entry name" value="Znf_RanBP2"/>
</dbReference>
<feature type="transmembrane region" description="Helical" evidence="6">
    <location>
        <begin position="960"/>
        <end position="980"/>
    </location>
</feature>
<dbReference type="Gene3D" id="2.30.30.380">
    <property type="entry name" value="Zn-finger domain of Sec23/24"/>
    <property type="match status" value="1"/>
</dbReference>
<dbReference type="Proteomes" id="UP001165060">
    <property type="component" value="Unassembled WGS sequence"/>
</dbReference>
<dbReference type="InterPro" id="IPR036443">
    <property type="entry name" value="Znf_RanBP2_sf"/>
</dbReference>
<feature type="transmembrane region" description="Helical" evidence="6">
    <location>
        <begin position="926"/>
        <end position="948"/>
    </location>
</feature>
<keyword evidence="6" id="KW-0812">Transmembrane</keyword>
<keyword evidence="3" id="KW-0862">Zinc</keyword>
<keyword evidence="6" id="KW-1133">Transmembrane helix</keyword>
<organism evidence="8 9">
    <name type="scientific">Tetraparma gracilis</name>
    <dbReference type="NCBI Taxonomy" id="2962635"/>
    <lineage>
        <taxon>Eukaryota</taxon>
        <taxon>Sar</taxon>
        <taxon>Stramenopiles</taxon>
        <taxon>Ochrophyta</taxon>
        <taxon>Bolidophyceae</taxon>
        <taxon>Parmales</taxon>
        <taxon>Triparmaceae</taxon>
        <taxon>Tetraparma</taxon>
    </lineage>
</organism>
<evidence type="ECO:0000256" key="2">
    <source>
        <dbReference type="ARBA" id="ARBA00022771"/>
    </source>
</evidence>
<feature type="transmembrane region" description="Helical" evidence="6">
    <location>
        <begin position="1212"/>
        <end position="1234"/>
    </location>
</feature>
<evidence type="ECO:0000259" key="7">
    <source>
        <dbReference type="PROSITE" id="PS50199"/>
    </source>
</evidence>
<dbReference type="SUPFAM" id="SSF90209">
    <property type="entry name" value="Ran binding protein zinc finger-like"/>
    <property type="match status" value="1"/>
</dbReference>
<evidence type="ECO:0000256" key="4">
    <source>
        <dbReference type="PROSITE-ProRule" id="PRU00322"/>
    </source>
</evidence>
<evidence type="ECO:0000256" key="3">
    <source>
        <dbReference type="ARBA" id="ARBA00022833"/>
    </source>
</evidence>
<evidence type="ECO:0000256" key="6">
    <source>
        <dbReference type="SAM" id="Phobius"/>
    </source>
</evidence>
<protein>
    <recommendedName>
        <fullName evidence="7">RanBP2-type domain-containing protein</fullName>
    </recommendedName>
</protein>
<dbReference type="SMART" id="SM00547">
    <property type="entry name" value="ZnF_RBZ"/>
    <property type="match status" value="1"/>
</dbReference>
<dbReference type="SMART" id="SM01411">
    <property type="entry name" value="Ephrin_rec_like"/>
    <property type="match status" value="11"/>
</dbReference>
<dbReference type="InterPro" id="IPR011889">
    <property type="entry name" value="Liste_lipo_26"/>
</dbReference>
<feature type="transmembrane region" description="Helical" evidence="6">
    <location>
        <begin position="1047"/>
        <end position="1068"/>
    </location>
</feature>
<feature type="transmembrane region" description="Helical" evidence="6">
    <location>
        <begin position="1135"/>
        <end position="1163"/>
    </location>
</feature>
<evidence type="ECO:0000313" key="8">
    <source>
        <dbReference type="EMBL" id="GMI22713.1"/>
    </source>
</evidence>
<proteinExistence type="predicted"/>
<keyword evidence="2 4" id="KW-0863">Zinc-finger</keyword>
<dbReference type="PROSITE" id="PS01358">
    <property type="entry name" value="ZF_RANBP2_1"/>
    <property type="match status" value="1"/>
</dbReference>